<feature type="domain" description="HTH lysR-type" evidence="5">
    <location>
        <begin position="9"/>
        <end position="66"/>
    </location>
</feature>
<keyword evidence="2" id="KW-0805">Transcription regulation</keyword>
<evidence type="ECO:0000256" key="2">
    <source>
        <dbReference type="ARBA" id="ARBA00023015"/>
    </source>
</evidence>
<keyword evidence="4" id="KW-0804">Transcription</keyword>
<comment type="caution">
    <text evidence="6">The sequence shown here is derived from an EMBL/GenBank/DDBJ whole genome shotgun (WGS) entry which is preliminary data.</text>
</comment>
<proteinExistence type="inferred from homology"/>
<dbReference type="PANTHER" id="PTHR30537">
    <property type="entry name" value="HTH-TYPE TRANSCRIPTIONAL REGULATOR"/>
    <property type="match status" value="1"/>
</dbReference>
<evidence type="ECO:0000259" key="5">
    <source>
        <dbReference type="PROSITE" id="PS50931"/>
    </source>
</evidence>
<dbReference type="PROSITE" id="PS50931">
    <property type="entry name" value="HTH_LYSR"/>
    <property type="match status" value="1"/>
</dbReference>
<name>A0ABT2C6Z6_9BURK</name>
<dbReference type="Gene3D" id="1.10.10.10">
    <property type="entry name" value="Winged helix-like DNA-binding domain superfamily/Winged helix DNA-binding domain"/>
    <property type="match status" value="1"/>
</dbReference>
<evidence type="ECO:0000313" key="6">
    <source>
        <dbReference type="EMBL" id="MCS0633178.1"/>
    </source>
</evidence>
<evidence type="ECO:0000313" key="7">
    <source>
        <dbReference type="Proteomes" id="UP001165263"/>
    </source>
</evidence>
<dbReference type="Gene3D" id="3.40.190.10">
    <property type="entry name" value="Periplasmic binding protein-like II"/>
    <property type="match status" value="2"/>
</dbReference>
<dbReference type="SUPFAM" id="SSF46785">
    <property type="entry name" value="Winged helix' DNA-binding domain"/>
    <property type="match status" value="1"/>
</dbReference>
<sequence>MPHRLIDLPPLDLLRTFVAVGRRMSITLAAQDLCIVQSAVSRQIQALEAALGCRLFVRAYRSIEFTPEGRHLFRNADPMLEQLGSVIGTLRPPAERPCITITATIGVTALWLLPRLGAFQRGAPDVDVRVAATNRVMDLERDGMDLALRYCPDAAAPADAVRLFSEVLVPVAHPSLGVRAIEDPAQLRRHVLIDYDDPSRPGLQWKHWLRGAGHKAAATGNGRLLFNQYDQVVQAALAGQGVALGRLALVGNLLADGKLALATARPPVTTDHGYWLLERPGAGSRALSAVRDWILAEAAATNRRQISDDIAPILSGPTTR</sequence>
<dbReference type="Pfam" id="PF00126">
    <property type="entry name" value="HTH_1"/>
    <property type="match status" value="1"/>
</dbReference>
<keyword evidence="7" id="KW-1185">Reference proteome</keyword>
<accession>A0ABT2C6Z6</accession>
<keyword evidence="3" id="KW-0238">DNA-binding</keyword>
<dbReference type="InterPro" id="IPR036388">
    <property type="entry name" value="WH-like_DNA-bd_sf"/>
</dbReference>
<dbReference type="PRINTS" id="PR00039">
    <property type="entry name" value="HTHLYSR"/>
</dbReference>
<evidence type="ECO:0000256" key="1">
    <source>
        <dbReference type="ARBA" id="ARBA00009437"/>
    </source>
</evidence>
<evidence type="ECO:0000256" key="3">
    <source>
        <dbReference type="ARBA" id="ARBA00023125"/>
    </source>
</evidence>
<dbReference type="InterPro" id="IPR058163">
    <property type="entry name" value="LysR-type_TF_proteobact-type"/>
</dbReference>
<dbReference type="SUPFAM" id="SSF53850">
    <property type="entry name" value="Periplasmic binding protein-like II"/>
    <property type="match status" value="1"/>
</dbReference>
<dbReference type="InterPro" id="IPR000847">
    <property type="entry name" value="LysR_HTH_N"/>
</dbReference>
<dbReference type="Proteomes" id="UP001165263">
    <property type="component" value="Unassembled WGS sequence"/>
</dbReference>
<dbReference type="InterPro" id="IPR036390">
    <property type="entry name" value="WH_DNA-bd_sf"/>
</dbReference>
<dbReference type="RefSeq" id="WP_259452163.1">
    <property type="nucleotide sequence ID" value="NZ_CP119520.1"/>
</dbReference>
<dbReference type="Pfam" id="PF03466">
    <property type="entry name" value="LysR_substrate"/>
    <property type="match status" value="1"/>
</dbReference>
<dbReference type="EMBL" id="JANUHC010000013">
    <property type="protein sequence ID" value="MCS0633178.1"/>
    <property type="molecule type" value="Genomic_DNA"/>
</dbReference>
<dbReference type="PANTHER" id="PTHR30537:SF26">
    <property type="entry name" value="GLYCINE CLEAVAGE SYSTEM TRANSCRIPTIONAL ACTIVATOR"/>
    <property type="match status" value="1"/>
</dbReference>
<gene>
    <name evidence="6" type="ORF">NX786_27970</name>
</gene>
<dbReference type="InterPro" id="IPR005119">
    <property type="entry name" value="LysR_subst-bd"/>
</dbReference>
<evidence type="ECO:0000256" key="4">
    <source>
        <dbReference type="ARBA" id="ARBA00023163"/>
    </source>
</evidence>
<reference evidence="6" key="1">
    <citation type="submission" date="2022-08" db="EMBL/GenBank/DDBJ databases">
        <title>Reclassification of Massilia species as members of the genera Telluria, Duganella, Pseudoduganella, Mokoshia gen. nov. and Zemynaea gen. nov. using orthogonal and non-orthogonal genome-based approaches.</title>
        <authorList>
            <person name="Bowman J.P."/>
        </authorList>
    </citation>
    <scope>NUCLEOTIDE SEQUENCE</scope>
    <source>
        <strain evidence="6">LMG 11547</strain>
    </source>
</reference>
<protein>
    <submittedName>
        <fullName evidence="6">LysR substrate-binding domain-containing protein</fullName>
    </submittedName>
</protein>
<organism evidence="6 7">
    <name type="scientific">Telluria mixta</name>
    <dbReference type="NCBI Taxonomy" id="34071"/>
    <lineage>
        <taxon>Bacteria</taxon>
        <taxon>Pseudomonadati</taxon>
        <taxon>Pseudomonadota</taxon>
        <taxon>Betaproteobacteria</taxon>
        <taxon>Burkholderiales</taxon>
        <taxon>Oxalobacteraceae</taxon>
        <taxon>Telluria group</taxon>
        <taxon>Telluria</taxon>
    </lineage>
</organism>
<comment type="similarity">
    <text evidence="1">Belongs to the LysR transcriptional regulatory family.</text>
</comment>